<name>A0A498IZM3_MALDO</name>
<sequence length="113" mass="12221">MVLQFASYLVSFQNVIDLNSREVSSALVCSGGYTTTFHLCALVGTITCGIFSHEFLSLDGCRFEFCGMMEVGGTYLISDLEASFGWILVPVKGGVSWSALNLLVGPFVLGFIF</sequence>
<dbReference type="Proteomes" id="UP000290289">
    <property type="component" value="Chromosome 10"/>
</dbReference>
<organism evidence="1 2">
    <name type="scientific">Malus domestica</name>
    <name type="common">Apple</name>
    <name type="synonym">Pyrus malus</name>
    <dbReference type="NCBI Taxonomy" id="3750"/>
    <lineage>
        <taxon>Eukaryota</taxon>
        <taxon>Viridiplantae</taxon>
        <taxon>Streptophyta</taxon>
        <taxon>Embryophyta</taxon>
        <taxon>Tracheophyta</taxon>
        <taxon>Spermatophyta</taxon>
        <taxon>Magnoliopsida</taxon>
        <taxon>eudicotyledons</taxon>
        <taxon>Gunneridae</taxon>
        <taxon>Pentapetalae</taxon>
        <taxon>rosids</taxon>
        <taxon>fabids</taxon>
        <taxon>Rosales</taxon>
        <taxon>Rosaceae</taxon>
        <taxon>Amygdaloideae</taxon>
        <taxon>Maleae</taxon>
        <taxon>Malus</taxon>
    </lineage>
</organism>
<gene>
    <name evidence="1" type="ORF">DVH24_028493</name>
</gene>
<proteinExistence type="predicted"/>
<reference evidence="1 2" key="1">
    <citation type="submission" date="2018-10" db="EMBL/GenBank/DDBJ databases">
        <title>A high-quality apple genome assembly.</title>
        <authorList>
            <person name="Hu J."/>
        </authorList>
    </citation>
    <scope>NUCLEOTIDE SEQUENCE [LARGE SCALE GENOMIC DNA]</scope>
    <source>
        <strain evidence="2">cv. HFTH1</strain>
        <tissue evidence="1">Young leaf</tissue>
    </source>
</reference>
<evidence type="ECO:0000313" key="1">
    <source>
        <dbReference type="EMBL" id="RXH86993.1"/>
    </source>
</evidence>
<keyword evidence="2" id="KW-1185">Reference proteome</keyword>
<dbReference type="AlphaFoldDB" id="A0A498IZM3"/>
<accession>A0A498IZM3</accession>
<protein>
    <submittedName>
        <fullName evidence="1">Uncharacterized protein</fullName>
    </submittedName>
</protein>
<comment type="caution">
    <text evidence="1">The sequence shown here is derived from an EMBL/GenBank/DDBJ whole genome shotgun (WGS) entry which is preliminary data.</text>
</comment>
<evidence type="ECO:0000313" key="2">
    <source>
        <dbReference type="Proteomes" id="UP000290289"/>
    </source>
</evidence>
<dbReference type="EMBL" id="RDQH01000336">
    <property type="protein sequence ID" value="RXH86993.1"/>
    <property type="molecule type" value="Genomic_DNA"/>
</dbReference>